<evidence type="ECO:0000313" key="1">
    <source>
        <dbReference type="EMBL" id="KFG89050.1"/>
    </source>
</evidence>
<sequence length="67" mass="7421">MQQNARSLLKILMEFVPRRLGCANRVAKPIRIAPGGLRLAFLAGLAPLFRWSGEWKDAASTKEDEPG</sequence>
<proteinExistence type="predicted"/>
<accession>A0A086P6N2</accession>
<reference evidence="1" key="1">
    <citation type="submission" date="2014-08" db="EMBL/GenBank/DDBJ databases">
        <title>Draft genome sequences of Sphingobium herbicidovorans.</title>
        <authorList>
            <person name="Gan H.M."/>
            <person name="Gan H.Y."/>
            <person name="Savka M.A."/>
        </authorList>
    </citation>
    <scope>NUCLEOTIDE SEQUENCE [LARGE SCALE GENOMIC DNA]</scope>
    <source>
        <strain evidence="1">NBRC 16415</strain>
    </source>
</reference>
<dbReference type="Proteomes" id="UP000024284">
    <property type="component" value="Unassembled WGS sequence"/>
</dbReference>
<dbReference type="STRING" id="76947.GCA_002080435_02659"/>
<protein>
    <submittedName>
        <fullName evidence="1">Uncharacterized protein</fullName>
    </submittedName>
</protein>
<keyword evidence="2" id="KW-1185">Reference proteome</keyword>
<name>A0A086P6N2_SPHHM</name>
<dbReference type="AlphaFoldDB" id="A0A086P6N2"/>
<evidence type="ECO:0000313" key="2">
    <source>
        <dbReference type="Proteomes" id="UP000024284"/>
    </source>
</evidence>
<comment type="caution">
    <text evidence="1">The sequence shown here is derived from an EMBL/GenBank/DDBJ whole genome shotgun (WGS) entry which is preliminary data.</text>
</comment>
<organism evidence="1 2">
    <name type="scientific">Sphingobium herbicidovorans (strain ATCC 700291 / DSM 11019 / CCUG 56400 / KCTC 2939 / LMG 18315 / NBRC 16415 / MH)</name>
    <name type="common">Sphingomonas herbicidovorans</name>
    <dbReference type="NCBI Taxonomy" id="1219045"/>
    <lineage>
        <taxon>Bacteria</taxon>
        <taxon>Pseudomonadati</taxon>
        <taxon>Pseudomonadota</taxon>
        <taxon>Alphaproteobacteria</taxon>
        <taxon>Sphingomonadales</taxon>
        <taxon>Sphingomonadaceae</taxon>
        <taxon>Sphingobium</taxon>
    </lineage>
</organism>
<gene>
    <name evidence="1" type="ORF">BV98_003168</name>
</gene>
<dbReference type="EMBL" id="JFZA02000037">
    <property type="protein sequence ID" value="KFG89050.1"/>
    <property type="molecule type" value="Genomic_DNA"/>
</dbReference>